<dbReference type="EMBL" id="JAMPKK010000035">
    <property type="protein sequence ID" value="MEP0865975.1"/>
    <property type="molecule type" value="Genomic_DNA"/>
</dbReference>
<keyword evidence="2" id="KW-1185">Reference proteome</keyword>
<protein>
    <submittedName>
        <fullName evidence="1">Uncharacterized protein</fullName>
    </submittedName>
</protein>
<comment type="caution">
    <text evidence="1">The sequence shown here is derived from an EMBL/GenBank/DDBJ whole genome shotgun (WGS) entry which is preliminary data.</text>
</comment>
<evidence type="ECO:0000313" key="2">
    <source>
        <dbReference type="Proteomes" id="UP001442494"/>
    </source>
</evidence>
<evidence type="ECO:0000313" key="1">
    <source>
        <dbReference type="EMBL" id="MEP0865975.1"/>
    </source>
</evidence>
<reference evidence="1 2" key="1">
    <citation type="submission" date="2022-04" db="EMBL/GenBank/DDBJ databases">
        <title>Positive selection, recombination, and allopatry shape intraspecific diversity of widespread and dominant cyanobacteria.</title>
        <authorList>
            <person name="Wei J."/>
            <person name="Shu W."/>
            <person name="Hu C."/>
        </authorList>
    </citation>
    <scope>NUCLEOTIDE SEQUENCE [LARGE SCALE GENOMIC DNA]</scope>
    <source>
        <strain evidence="1 2">GB2-A5</strain>
    </source>
</reference>
<name>A0ABV0JR77_9CYAN</name>
<sequence length="78" mass="8923">MSQNTDSIDSTSETRAIAYTKRLNPWAIVRLLPNRQKATVARFRSRCDADCNMQRMRQLTPNASFMVVFDCQPDKAAI</sequence>
<dbReference type="RefSeq" id="WP_190417995.1">
    <property type="nucleotide sequence ID" value="NZ_JAMPKK010000035.1"/>
</dbReference>
<dbReference type="Proteomes" id="UP001442494">
    <property type="component" value="Unassembled WGS sequence"/>
</dbReference>
<gene>
    <name evidence="1" type="ORF">NDI37_16020</name>
</gene>
<accession>A0ABV0JR77</accession>
<proteinExistence type="predicted"/>
<organism evidence="1 2">
    <name type="scientific">Funiculus sociatus GB2-A5</name>
    <dbReference type="NCBI Taxonomy" id="2933946"/>
    <lineage>
        <taxon>Bacteria</taxon>
        <taxon>Bacillati</taxon>
        <taxon>Cyanobacteriota</taxon>
        <taxon>Cyanophyceae</taxon>
        <taxon>Coleofasciculales</taxon>
        <taxon>Coleofasciculaceae</taxon>
        <taxon>Funiculus</taxon>
    </lineage>
</organism>